<feature type="domain" description="Reverse transcriptase" evidence="1">
    <location>
        <begin position="177"/>
        <end position="292"/>
    </location>
</feature>
<dbReference type="InterPro" id="IPR053134">
    <property type="entry name" value="RNA-dir_DNA_polymerase"/>
</dbReference>
<evidence type="ECO:0000313" key="2">
    <source>
        <dbReference type="EMBL" id="CAD1817839.1"/>
    </source>
</evidence>
<dbReference type="PANTHER" id="PTHR24559">
    <property type="entry name" value="TRANSPOSON TY3-I GAG-POL POLYPROTEIN"/>
    <property type="match status" value="1"/>
</dbReference>
<evidence type="ECO:0000259" key="1">
    <source>
        <dbReference type="Pfam" id="PF00078"/>
    </source>
</evidence>
<dbReference type="CDD" id="cd01647">
    <property type="entry name" value="RT_LTR"/>
    <property type="match status" value="1"/>
</dbReference>
<dbReference type="Pfam" id="PF00078">
    <property type="entry name" value="RVT_1"/>
    <property type="match status" value="1"/>
</dbReference>
<dbReference type="InterPro" id="IPR000477">
    <property type="entry name" value="RT_dom"/>
</dbReference>
<reference evidence="2" key="1">
    <citation type="submission" date="2020-07" db="EMBL/GenBank/DDBJ databases">
        <authorList>
            <person name="Lin J."/>
        </authorList>
    </citation>
    <scope>NUCLEOTIDE SEQUENCE</scope>
</reference>
<dbReference type="PANTHER" id="PTHR24559:SF444">
    <property type="entry name" value="REVERSE TRANSCRIPTASE DOMAIN-CONTAINING PROTEIN"/>
    <property type="match status" value="1"/>
</dbReference>
<dbReference type="Gene3D" id="3.30.70.270">
    <property type="match status" value="1"/>
</dbReference>
<dbReference type="SUPFAM" id="SSF56672">
    <property type="entry name" value="DNA/RNA polymerases"/>
    <property type="match status" value="1"/>
</dbReference>
<accession>A0A6V7NGV0</accession>
<organism evidence="2">
    <name type="scientific">Ananas comosus var. bracteatus</name>
    <name type="common">red pineapple</name>
    <dbReference type="NCBI Taxonomy" id="296719"/>
    <lineage>
        <taxon>Eukaryota</taxon>
        <taxon>Viridiplantae</taxon>
        <taxon>Streptophyta</taxon>
        <taxon>Embryophyta</taxon>
        <taxon>Tracheophyta</taxon>
        <taxon>Spermatophyta</taxon>
        <taxon>Magnoliopsida</taxon>
        <taxon>Liliopsida</taxon>
        <taxon>Poales</taxon>
        <taxon>Bromeliaceae</taxon>
        <taxon>Bromelioideae</taxon>
        <taxon>Ananas</taxon>
    </lineage>
</organism>
<sequence length="309" mass="35108">MSAMEKLFEDLFVLEREQTLDASIEQALWIERGAISVREWAMVPGQGQDRKRPILDDGDRLVVDVHRGLHDHALRVVGLRGDSCLVDLVSSDSSREIHDASFLGDHTGLNSASRKRAGVLDVADRASVPRQTERRQQAQSGRVYAARVEDSTTADLVVADLLVLGQLQDFDVVLGMDWLARYYAMIDCEARTVTFCEPSQEEFTFRGCRMMLFGLTNAPAAFMDLMNEVFKPFMNRFVVVFINDILIYSRSDIEYEEHLSIVLQLLREKKLYAKLKKCEFWLREVVFLGHVISAAGVAVDPKKIDSFRE</sequence>
<dbReference type="InterPro" id="IPR043128">
    <property type="entry name" value="Rev_trsase/Diguanyl_cyclase"/>
</dbReference>
<dbReference type="AlphaFoldDB" id="A0A6V7NGV0"/>
<gene>
    <name evidence="2" type="ORF">CB5_LOCUS1050</name>
</gene>
<dbReference type="InterPro" id="IPR043502">
    <property type="entry name" value="DNA/RNA_pol_sf"/>
</dbReference>
<name>A0A6V7NGV0_ANACO</name>
<dbReference type="FunFam" id="3.30.70.270:FF:000003">
    <property type="entry name" value="Transposon Ty3-G Gag-Pol polyprotein"/>
    <property type="match status" value="1"/>
</dbReference>
<proteinExistence type="predicted"/>
<dbReference type="EMBL" id="LR862138">
    <property type="protein sequence ID" value="CAD1817839.1"/>
    <property type="molecule type" value="Genomic_DNA"/>
</dbReference>
<protein>
    <recommendedName>
        <fullName evidence="1">Reverse transcriptase domain-containing protein</fullName>
    </recommendedName>
</protein>